<dbReference type="SUPFAM" id="SSF56784">
    <property type="entry name" value="HAD-like"/>
    <property type="match status" value="1"/>
</dbReference>
<comment type="similarity">
    <text evidence="1">Belongs to the 5'(3')-deoxyribonucleotidase family.</text>
</comment>
<dbReference type="OrthoDB" id="409330at2759"/>
<keyword evidence="2 6" id="KW-0479">Metal-binding</keyword>
<sequence length="490" mass="57382">MTTISHEVSSLAVGVEKLRHIYRAAKETAKRLPANLRIDPRGVFCNNALNLKDITVYGFDYDYTLAVYTRAINKLIYDLSVERLIEHFKYPRGLLDIPYDPTFAIRGLHYDIANSCLLKVDAFSQIENGTVYRGRVKLPKEEILRIYRNFSLSKAKERHLMQLSDLFSLPWAGLLSTVVQYFDDNSIVFDPLCTYQDVAASVQYVHECGSMHSNIIANLEQYVHKNTGLKDYLTRLISNGKKLFIITNSPFSFMSRGMCYMLDDDWRTYFQYIVVMAKKPGFFQGRAPFRRYHEEDDSLSYEKVTSLEPGKIYAGGHISELSKQPLFRNRQVLYFGDHIYSDLADPMLMLGWHTAAIVPEVAREIRYQNDEDYQKSINWIEYLTLLVEKYQKYSQSDPQIKALIREWLDERAEIRERTKTMFNPQFGSIFRTHHNMTVFSRSLSRFADIYTSRLPNMLKYSDHHRFFPRRYALPHECLNIKPPSLSDFHL</sequence>
<feature type="binding site" evidence="6">
    <location>
        <position position="337"/>
    </location>
    <ligand>
        <name>Mg(2+)</name>
        <dbReference type="ChEBI" id="CHEBI:18420"/>
    </ligand>
</feature>
<accession>A0A0N4VGA8</accession>
<evidence type="ECO:0000313" key="7">
    <source>
        <dbReference type="EMBL" id="VDD94452.1"/>
    </source>
</evidence>
<organism evidence="9">
    <name type="scientific">Enterobius vermicularis</name>
    <name type="common">Human pinworm</name>
    <dbReference type="NCBI Taxonomy" id="51028"/>
    <lineage>
        <taxon>Eukaryota</taxon>
        <taxon>Metazoa</taxon>
        <taxon>Ecdysozoa</taxon>
        <taxon>Nematoda</taxon>
        <taxon>Chromadorea</taxon>
        <taxon>Rhabditida</taxon>
        <taxon>Spirurina</taxon>
        <taxon>Oxyuridomorpha</taxon>
        <taxon>Oxyuroidea</taxon>
        <taxon>Oxyuridae</taxon>
        <taxon>Enterobius</taxon>
    </lineage>
</organism>
<evidence type="ECO:0000256" key="6">
    <source>
        <dbReference type="PIRSR" id="PIRSR017434-2"/>
    </source>
</evidence>
<comment type="cofactor">
    <cofactor evidence="6">
        <name>Mg(2+)</name>
        <dbReference type="ChEBI" id="CHEBI:18420"/>
    </cofactor>
    <text evidence="6">Binds 1 Mg(2+) ion per subunit.</text>
</comment>
<dbReference type="PIRSF" id="PIRSF017434">
    <property type="entry name" value="Purine_5'-nucleotidase"/>
    <property type="match status" value="1"/>
</dbReference>
<dbReference type="Gene3D" id="3.40.50.1000">
    <property type="entry name" value="HAD superfamily/HAD-like"/>
    <property type="match status" value="1"/>
</dbReference>
<reference evidence="9" key="1">
    <citation type="submission" date="2017-02" db="UniProtKB">
        <authorList>
            <consortium name="WormBaseParasite"/>
        </authorList>
    </citation>
    <scope>IDENTIFICATION</scope>
</reference>
<keyword evidence="3" id="KW-0378">Hydrolase</keyword>
<dbReference type="Proteomes" id="UP000274131">
    <property type="component" value="Unassembled WGS sequence"/>
</dbReference>
<keyword evidence="8" id="KW-1185">Reference proteome</keyword>
<name>A0A0N4VGA8_ENTVE</name>
<evidence type="ECO:0000256" key="1">
    <source>
        <dbReference type="ARBA" id="ARBA00009589"/>
    </source>
</evidence>
<evidence type="ECO:0000313" key="9">
    <source>
        <dbReference type="WBParaSite" id="EVEC_0000980601-mRNA-1"/>
    </source>
</evidence>
<dbReference type="EMBL" id="UXUI01009884">
    <property type="protein sequence ID" value="VDD94452.1"/>
    <property type="molecule type" value="Genomic_DNA"/>
</dbReference>
<evidence type="ECO:0000313" key="8">
    <source>
        <dbReference type="Proteomes" id="UP000274131"/>
    </source>
</evidence>
<dbReference type="InterPro" id="IPR036412">
    <property type="entry name" value="HAD-like_sf"/>
</dbReference>
<evidence type="ECO:0000256" key="5">
    <source>
        <dbReference type="PIRSR" id="PIRSR017434-1"/>
    </source>
</evidence>
<dbReference type="GO" id="GO:0008253">
    <property type="term" value="F:5'-nucleotidase activity"/>
    <property type="evidence" value="ECO:0007669"/>
    <property type="project" value="TreeGrafter"/>
</dbReference>
<dbReference type="InterPro" id="IPR023214">
    <property type="entry name" value="HAD_sf"/>
</dbReference>
<keyword evidence="4 6" id="KW-0460">Magnesium</keyword>
<evidence type="ECO:0000256" key="4">
    <source>
        <dbReference type="ARBA" id="ARBA00022842"/>
    </source>
</evidence>
<dbReference type="NCBIfam" id="TIGR02244">
    <property type="entry name" value="HAD-IG-Ncltidse"/>
    <property type="match status" value="1"/>
</dbReference>
<protein>
    <submittedName>
        <fullName evidence="9">5'-nucleotidase domain-containing protein 3</fullName>
    </submittedName>
</protein>
<dbReference type="InterPro" id="IPR016695">
    <property type="entry name" value="Pur_nucleotidase"/>
</dbReference>
<feature type="binding site" evidence="6">
    <location>
        <position position="60"/>
    </location>
    <ligand>
        <name>Mg(2+)</name>
        <dbReference type="ChEBI" id="CHEBI:18420"/>
    </ligand>
</feature>
<dbReference type="WBParaSite" id="EVEC_0000980601-mRNA-1">
    <property type="protein sequence ID" value="EVEC_0000980601-mRNA-1"/>
    <property type="gene ID" value="EVEC_0000980601"/>
</dbReference>
<feature type="binding site" evidence="6">
    <location>
        <position position="62"/>
    </location>
    <ligand>
        <name>GMP</name>
        <dbReference type="ChEBI" id="CHEBI:58115"/>
    </ligand>
</feature>
<gene>
    <name evidence="7" type="ORF">EVEC_LOCUS9203</name>
</gene>
<feature type="active site" description="Nucleophile" evidence="5">
    <location>
        <position position="60"/>
    </location>
</feature>
<dbReference type="AlphaFoldDB" id="A0A0N4VGA8"/>
<reference evidence="7 8" key="2">
    <citation type="submission" date="2018-10" db="EMBL/GenBank/DDBJ databases">
        <authorList>
            <consortium name="Pathogen Informatics"/>
        </authorList>
    </citation>
    <scope>NUCLEOTIDE SEQUENCE [LARGE SCALE GENOMIC DNA]</scope>
</reference>
<evidence type="ECO:0000256" key="2">
    <source>
        <dbReference type="ARBA" id="ARBA00022723"/>
    </source>
</evidence>
<dbReference type="STRING" id="51028.A0A0N4VGA8"/>
<dbReference type="PANTHER" id="PTHR12103">
    <property type="entry name" value="5'-NUCLEOTIDASE DOMAIN-CONTAINING"/>
    <property type="match status" value="1"/>
</dbReference>
<dbReference type="PANTHER" id="PTHR12103:SF12">
    <property type="entry name" value="FI20020P1"/>
    <property type="match status" value="1"/>
</dbReference>
<dbReference type="InterPro" id="IPR008380">
    <property type="entry name" value="HAD-SF_hydro_IG_5-nucl"/>
</dbReference>
<evidence type="ECO:0000256" key="3">
    <source>
        <dbReference type="ARBA" id="ARBA00022801"/>
    </source>
</evidence>
<proteinExistence type="inferred from homology"/>
<dbReference type="GO" id="GO:0046872">
    <property type="term" value="F:metal ion binding"/>
    <property type="evidence" value="ECO:0007669"/>
    <property type="project" value="UniProtKB-KW"/>
</dbReference>
<dbReference type="Pfam" id="PF05761">
    <property type="entry name" value="5_nucleotid"/>
    <property type="match status" value="1"/>
</dbReference>
<feature type="active site" description="Proton donor" evidence="5">
    <location>
        <position position="62"/>
    </location>
</feature>